<protein>
    <submittedName>
        <fullName evidence="1">Uncharacterized protein</fullName>
    </submittedName>
</protein>
<accession>A0A2P2QGG8</accession>
<reference evidence="1" key="1">
    <citation type="submission" date="2018-02" db="EMBL/GenBank/DDBJ databases">
        <title>Rhizophora mucronata_Transcriptome.</title>
        <authorList>
            <person name="Meera S.P."/>
            <person name="Sreeshan A."/>
            <person name="Augustine A."/>
        </authorList>
    </citation>
    <scope>NUCLEOTIDE SEQUENCE</scope>
    <source>
        <tissue evidence="1">Leaf</tissue>
    </source>
</reference>
<sequence length="29" mass="3566">MSQIQYSTQATWNKKYFLSLLFFLVTFYP</sequence>
<organism evidence="1">
    <name type="scientific">Rhizophora mucronata</name>
    <name type="common">Asiatic mangrove</name>
    <dbReference type="NCBI Taxonomy" id="61149"/>
    <lineage>
        <taxon>Eukaryota</taxon>
        <taxon>Viridiplantae</taxon>
        <taxon>Streptophyta</taxon>
        <taxon>Embryophyta</taxon>
        <taxon>Tracheophyta</taxon>
        <taxon>Spermatophyta</taxon>
        <taxon>Magnoliopsida</taxon>
        <taxon>eudicotyledons</taxon>
        <taxon>Gunneridae</taxon>
        <taxon>Pentapetalae</taxon>
        <taxon>rosids</taxon>
        <taxon>fabids</taxon>
        <taxon>Malpighiales</taxon>
        <taxon>Rhizophoraceae</taxon>
        <taxon>Rhizophora</taxon>
    </lineage>
</organism>
<evidence type="ECO:0000313" key="1">
    <source>
        <dbReference type="EMBL" id="MBX66081.1"/>
    </source>
</evidence>
<dbReference type="EMBL" id="GGEC01085597">
    <property type="protein sequence ID" value="MBX66081.1"/>
    <property type="molecule type" value="Transcribed_RNA"/>
</dbReference>
<name>A0A2P2QGG8_RHIMU</name>
<dbReference type="AlphaFoldDB" id="A0A2P2QGG8"/>
<proteinExistence type="predicted"/>